<keyword evidence="3" id="KW-0285">Flavoprotein</keyword>
<comment type="cofactor">
    <cofactor evidence="1">
        <name>FAD</name>
        <dbReference type="ChEBI" id="CHEBI:57692"/>
    </cofactor>
</comment>
<dbReference type="SUPFAM" id="SSF64307">
    <property type="entry name" value="SirA-like"/>
    <property type="match status" value="1"/>
</dbReference>
<keyword evidence="6" id="KW-0676">Redox-active center</keyword>
<dbReference type="Gene3D" id="3.30.110.40">
    <property type="entry name" value="TusA-like domain"/>
    <property type="match status" value="1"/>
</dbReference>
<keyword evidence="5" id="KW-0560">Oxidoreductase</keyword>
<reference evidence="8 9" key="1">
    <citation type="submission" date="2020-07" db="EMBL/GenBank/DDBJ databases">
        <authorList>
            <person name="Feng X."/>
        </authorList>
    </citation>
    <scope>NUCLEOTIDE SEQUENCE [LARGE SCALE GENOMIC DNA]</scope>
    <source>
        <strain evidence="8 9">JCM31066</strain>
    </source>
</reference>
<dbReference type="InterPro" id="IPR023753">
    <property type="entry name" value="FAD/NAD-binding_dom"/>
</dbReference>
<dbReference type="PANTHER" id="PTHR43429">
    <property type="entry name" value="PYRIDINE NUCLEOTIDE-DISULFIDE OXIDOREDUCTASE DOMAIN-CONTAINING"/>
    <property type="match status" value="1"/>
</dbReference>
<dbReference type="PROSITE" id="PS01148">
    <property type="entry name" value="UPF0033"/>
    <property type="match status" value="1"/>
</dbReference>
<comment type="similarity">
    <text evidence="2">Belongs to the class-III pyridine nucleotide-disulfide oxidoreductase family.</text>
</comment>
<dbReference type="InterPro" id="IPR036868">
    <property type="entry name" value="TusA-like_sf"/>
</dbReference>
<dbReference type="InterPro" id="IPR050260">
    <property type="entry name" value="FAD-bd_OxRdtase"/>
</dbReference>
<gene>
    <name evidence="8" type="ORF">H5P28_04955</name>
</gene>
<evidence type="ECO:0000256" key="1">
    <source>
        <dbReference type="ARBA" id="ARBA00001974"/>
    </source>
</evidence>
<evidence type="ECO:0000256" key="2">
    <source>
        <dbReference type="ARBA" id="ARBA00009130"/>
    </source>
</evidence>
<dbReference type="GO" id="GO:0016491">
    <property type="term" value="F:oxidoreductase activity"/>
    <property type="evidence" value="ECO:0007669"/>
    <property type="project" value="UniProtKB-KW"/>
</dbReference>
<dbReference type="SUPFAM" id="SSF75169">
    <property type="entry name" value="DsrEFH-like"/>
    <property type="match status" value="1"/>
</dbReference>
<dbReference type="Pfam" id="PF07992">
    <property type="entry name" value="Pyr_redox_2"/>
    <property type="match status" value="1"/>
</dbReference>
<dbReference type="Gene3D" id="3.40.1260.10">
    <property type="entry name" value="DsrEFH-like"/>
    <property type="match status" value="1"/>
</dbReference>
<evidence type="ECO:0000256" key="5">
    <source>
        <dbReference type="ARBA" id="ARBA00023002"/>
    </source>
</evidence>
<evidence type="ECO:0000313" key="9">
    <source>
        <dbReference type="Proteomes" id="UP000546464"/>
    </source>
</evidence>
<dbReference type="InterPro" id="IPR004099">
    <property type="entry name" value="Pyr_nucl-diS_OxRdtase_dimer"/>
</dbReference>
<dbReference type="PROSITE" id="PS50206">
    <property type="entry name" value="RHODANESE_3"/>
    <property type="match status" value="1"/>
</dbReference>
<dbReference type="InterPro" id="IPR032836">
    <property type="entry name" value="DsrE2-like"/>
</dbReference>
<keyword evidence="4" id="KW-0274">FAD</keyword>
<proteinExistence type="inferred from homology"/>
<dbReference type="Gene3D" id="3.50.50.60">
    <property type="entry name" value="FAD/NAD(P)-binding domain"/>
    <property type="match status" value="2"/>
</dbReference>
<dbReference type="Gene3D" id="3.40.250.10">
    <property type="entry name" value="Rhodanese-like domain"/>
    <property type="match status" value="1"/>
</dbReference>
<dbReference type="PRINTS" id="PR00411">
    <property type="entry name" value="PNDRDTASEI"/>
</dbReference>
<dbReference type="EMBL" id="JACHVB010000014">
    <property type="protein sequence ID" value="MBC2593606.1"/>
    <property type="molecule type" value="Genomic_DNA"/>
</dbReference>
<dbReference type="CDD" id="cd00291">
    <property type="entry name" value="SirA_YedF_YeeD"/>
    <property type="match status" value="1"/>
</dbReference>
<dbReference type="InterPro" id="IPR036188">
    <property type="entry name" value="FAD/NAD-bd_sf"/>
</dbReference>
<dbReference type="InterPro" id="IPR016156">
    <property type="entry name" value="FAD/NAD-linked_Rdtase_dimer_sf"/>
</dbReference>
<keyword evidence="9" id="KW-1185">Reference proteome</keyword>
<dbReference type="Pfam" id="PF13686">
    <property type="entry name" value="DrsE_2"/>
    <property type="match status" value="1"/>
</dbReference>
<name>A0A842HD35_9BACT</name>
<accession>A0A842HD35</accession>
<dbReference type="SUPFAM" id="SSF55424">
    <property type="entry name" value="FAD/NAD-linked reductases, dimerisation (C-terminal) domain"/>
    <property type="match status" value="1"/>
</dbReference>
<dbReference type="Pfam" id="PF01206">
    <property type="entry name" value="TusA"/>
    <property type="match status" value="1"/>
</dbReference>
<evidence type="ECO:0000256" key="6">
    <source>
        <dbReference type="ARBA" id="ARBA00023284"/>
    </source>
</evidence>
<feature type="domain" description="Rhodanese" evidence="7">
    <location>
        <begin position="473"/>
        <end position="551"/>
    </location>
</feature>
<evidence type="ECO:0000259" key="7">
    <source>
        <dbReference type="PROSITE" id="PS50206"/>
    </source>
</evidence>
<dbReference type="Pfam" id="PF00581">
    <property type="entry name" value="Rhodanese"/>
    <property type="match status" value="1"/>
</dbReference>
<dbReference type="AlphaFoldDB" id="A0A842HD35"/>
<dbReference type="InterPro" id="IPR001763">
    <property type="entry name" value="Rhodanese-like_dom"/>
</dbReference>
<protein>
    <submittedName>
        <fullName evidence="8">FAD-dependent oxidoreductase</fullName>
    </submittedName>
</protein>
<dbReference type="SUPFAM" id="SSF52821">
    <property type="entry name" value="Rhodanese/Cell cycle control phosphatase"/>
    <property type="match status" value="1"/>
</dbReference>
<comment type="caution">
    <text evidence="8">The sequence shown here is derived from an EMBL/GenBank/DDBJ whole genome shotgun (WGS) entry which is preliminary data.</text>
</comment>
<dbReference type="InterPro" id="IPR027396">
    <property type="entry name" value="DsrEFH-like"/>
</dbReference>
<dbReference type="InterPro" id="IPR001455">
    <property type="entry name" value="TusA-like"/>
</dbReference>
<dbReference type="RefSeq" id="WP_185674611.1">
    <property type="nucleotide sequence ID" value="NZ_JACHVB010000014.1"/>
</dbReference>
<dbReference type="Proteomes" id="UP000546464">
    <property type="component" value="Unassembled WGS sequence"/>
</dbReference>
<dbReference type="Pfam" id="PF02852">
    <property type="entry name" value="Pyr_redox_dim"/>
    <property type="match status" value="1"/>
</dbReference>
<organism evidence="8 9">
    <name type="scientific">Ruficoccus amylovorans</name>
    <dbReference type="NCBI Taxonomy" id="1804625"/>
    <lineage>
        <taxon>Bacteria</taxon>
        <taxon>Pseudomonadati</taxon>
        <taxon>Verrucomicrobiota</taxon>
        <taxon>Opitutia</taxon>
        <taxon>Puniceicoccales</taxon>
        <taxon>Cerasicoccaceae</taxon>
        <taxon>Ruficoccus</taxon>
    </lineage>
</organism>
<dbReference type="PRINTS" id="PR00368">
    <property type="entry name" value="FADPNR"/>
</dbReference>
<sequence>MSEKAQPTYAKKLRLVVIGGVAGGASAAARARRLSEDAEIIVIERGPDVSFANCGLPYHIGGEIQDRGKLALQTPATLKSMLRLDVRNLTEALDIDREAHTVRIRNVETGVEEDLAYDKLILSPGASPLTPPLPGIELPGIYTLRNLQDMDQIKEAAAEARHVAIIGAGFIGLEMAEQLIHLGKEVALVELVDQVLPQMDKDMVQAVEEDLREHGVELILGDGIDGFEKMSDGLRAKLKSGQKLETDMVILSIGVRPENALAKAAGLELGARGHIVANAWMQTTDPDIYAVGDASQTTDPILGGPTAIALGGPANRQGRTAADHIFLGDKAQPYPGSIGTSIVRVFDVAAGVTGFTEKRLRQAGVDFGKTVVSDFDHASYYPGATHLTLKILWDKADGRLLGGQAFGANGVDKRLDVLATAIKGKLTVEELEHLELAYAPPFGSAKDPVNIAGFSANNIRSGFVQPVYSLAESPANAQVVDVRPPEMVALKAIPGAINIPYPQLRDRLGELDPARPVVTICALGKTSYFAARVLAQRGFDAFAHVGGAKVEPSVQQVEQPKLPAGPSCCSTPAAPFVKAASAESDEEVVKLDATGMACPGPILRVKEAATALKPGQVLEVRASDAGFKNDLPAFCRANGYECLSVQKDKGVVVGRLRLSTDVLPAGWRPSGSPARSGGGASGPRNGATLVCFSGDLDKAMATFIIANGAVAMGGKATIFFTFWGLNVLRKDVAPASAVEGKSFMDKMFGWMLPRGADKLPLSQMHMAGMGTRMMKDRMKSKNLPNLLGLMEEAKKAGVRLVACTMSMDAMGIRAEELIDGVELGGVAEFLGASGDTGTNLFI</sequence>
<evidence type="ECO:0000313" key="8">
    <source>
        <dbReference type="EMBL" id="MBC2593606.1"/>
    </source>
</evidence>
<dbReference type="SUPFAM" id="SSF51905">
    <property type="entry name" value="FAD/NAD(P)-binding domain"/>
    <property type="match status" value="1"/>
</dbReference>
<dbReference type="SMART" id="SM00450">
    <property type="entry name" value="RHOD"/>
    <property type="match status" value="1"/>
</dbReference>
<evidence type="ECO:0000256" key="3">
    <source>
        <dbReference type="ARBA" id="ARBA00022630"/>
    </source>
</evidence>
<evidence type="ECO:0000256" key="4">
    <source>
        <dbReference type="ARBA" id="ARBA00022827"/>
    </source>
</evidence>
<dbReference type="PANTHER" id="PTHR43429:SF1">
    <property type="entry name" value="NAD(P)H SULFUR OXIDOREDUCTASE (COA-DEPENDENT)"/>
    <property type="match status" value="1"/>
</dbReference>
<dbReference type="InterPro" id="IPR036873">
    <property type="entry name" value="Rhodanese-like_dom_sf"/>
</dbReference>